<dbReference type="OrthoDB" id="9800865at2"/>
<evidence type="ECO:0000256" key="6">
    <source>
        <dbReference type="ARBA" id="ARBA00022619"/>
    </source>
</evidence>
<reference evidence="17 18" key="1">
    <citation type="submission" date="2018-05" db="EMBL/GenBank/DDBJ databases">
        <title>Genomic Encyclopedia of Type Strains, Phase IV (KMG-IV): sequencing the most valuable type-strain genomes for metagenomic binning, comparative biology and taxonomic classification.</title>
        <authorList>
            <person name="Goeker M."/>
        </authorList>
    </citation>
    <scope>NUCLEOTIDE SEQUENCE [LARGE SCALE GENOMIC DNA]</scope>
    <source>
        <strain evidence="17 18">DSM 566</strain>
    </source>
</reference>
<evidence type="ECO:0000256" key="12">
    <source>
        <dbReference type="PIRNR" id="PIRNR006769"/>
    </source>
</evidence>
<evidence type="ECO:0000256" key="11">
    <source>
        <dbReference type="ARBA" id="ARBA00023268"/>
    </source>
</evidence>
<evidence type="ECO:0000256" key="7">
    <source>
        <dbReference type="ARBA" id="ARBA00022723"/>
    </source>
</evidence>
<dbReference type="SUPFAM" id="SSF53597">
    <property type="entry name" value="Dihydrofolate reductase-like"/>
    <property type="match status" value="1"/>
</dbReference>
<evidence type="ECO:0000259" key="16">
    <source>
        <dbReference type="PROSITE" id="PS51747"/>
    </source>
</evidence>
<dbReference type="GO" id="GO:0008703">
    <property type="term" value="F:5-amino-6-(5-phosphoribosylamino)uracil reductase activity"/>
    <property type="evidence" value="ECO:0007669"/>
    <property type="project" value="UniProtKB-EC"/>
</dbReference>
<keyword evidence="9 12" id="KW-0521">NADP</keyword>
<dbReference type="PANTHER" id="PTHR38011">
    <property type="entry name" value="DIHYDROFOLATE REDUCTASE FAMILY PROTEIN (AFU_ORTHOLOGUE AFUA_8G06820)"/>
    <property type="match status" value="1"/>
</dbReference>
<feature type="binding site" evidence="15">
    <location>
        <position position="89"/>
    </location>
    <ligand>
        <name>Zn(2+)</name>
        <dbReference type="ChEBI" id="CHEBI:29105"/>
        <note>catalytic</note>
    </ligand>
</feature>
<dbReference type="EMBL" id="QJJS01000002">
    <property type="protein sequence ID" value="PXW98553.1"/>
    <property type="molecule type" value="Genomic_DNA"/>
</dbReference>
<evidence type="ECO:0000256" key="2">
    <source>
        <dbReference type="ARBA" id="ARBA00004882"/>
    </source>
</evidence>
<keyword evidence="12" id="KW-0378">Hydrolase</keyword>
<comment type="similarity">
    <text evidence="4 12">In the N-terminal section; belongs to the cytidine and deoxycytidylate deaminase family.</text>
</comment>
<dbReference type="InterPro" id="IPR016193">
    <property type="entry name" value="Cytidine_deaminase-like"/>
</dbReference>
<evidence type="ECO:0000256" key="3">
    <source>
        <dbReference type="ARBA" id="ARBA00004910"/>
    </source>
</evidence>
<evidence type="ECO:0000313" key="18">
    <source>
        <dbReference type="Proteomes" id="UP000247811"/>
    </source>
</evidence>
<feature type="binding site" evidence="14">
    <location>
        <position position="314"/>
    </location>
    <ligand>
        <name>substrate</name>
    </ligand>
</feature>
<dbReference type="Gene3D" id="3.40.140.10">
    <property type="entry name" value="Cytidine Deaminase, domain 2"/>
    <property type="match status" value="1"/>
</dbReference>
<evidence type="ECO:0000256" key="15">
    <source>
        <dbReference type="PIRSR" id="PIRSR006769-3"/>
    </source>
</evidence>
<keyword evidence="6 12" id="KW-0686">Riboflavin biosynthesis</keyword>
<comment type="catalytic activity">
    <reaction evidence="12">
        <text>2,5-diamino-6-hydroxy-4-(5-phosphoribosylamino)-pyrimidine + H2O + H(+) = 5-amino-6-(5-phospho-D-ribosylamino)uracil + NH4(+)</text>
        <dbReference type="Rhea" id="RHEA:21868"/>
        <dbReference type="ChEBI" id="CHEBI:15377"/>
        <dbReference type="ChEBI" id="CHEBI:15378"/>
        <dbReference type="ChEBI" id="CHEBI:28938"/>
        <dbReference type="ChEBI" id="CHEBI:58453"/>
        <dbReference type="ChEBI" id="CHEBI:58614"/>
        <dbReference type="EC" id="3.5.4.26"/>
    </reaction>
</comment>
<dbReference type="GO" id="GO:0050661">
    <property type="term" value="F:NADP binding"/>
    <property type="evidence" value="ECO:0007669"/>
    <property type="project" value="InterPro"/>
</dbReference>
<feature type="binding site" evidence="14">
    <location>
        <position position="210"/>
    </location>
    <ligand>
        <name>NADP(+)</name>
        <dbReference type="ChEBI" id="CHEBI:58349"/>
    </ligand>
</feature>
<dbReference type="InterPro" id="IPR050765">
    <property type="entry name" value="Riboflavin_Biosynth_HTPR"/>
</dbReference>
<dbReference type="PANTHER" id="PTHR38011:SF7">
    <property type="entry name" value="2,5-DIAMINO-6-RIBOSYLAMINO-4(3H)-PYRIMIDINONE 5'-PHOSPHATE REDUCTASE"/>
    <property type="match status" value="1"/>
</dbReference>
<evidence type="ECO:0000256" key="9">
    <source>
        <dbReference type="ARBA" id="ARBA00022857"/>
    </source>
</evidence>
<sequence>MTHTPASSFSPADQAAMALAIAQAEQAIGLTDPNPRVGCVLVGRDGQLLGQGHTQQAGGPHAEVMAMRQARAAGHDLRGATAYVTLEPCAHHGRTPPCADALVEAGLGRVVAALVDPFAQVAGQGLARLARAGIVTSVGLMADEARAQNIGFLSRVLRQRPWVRLKVAGSLDGRTALPNGVSQWITGPAARADGHAWRRRASAVLTGIGTVLADDPGLDVRLVPTPRQPWRVVLDSRLRTPVGARLLDGPGETLICTLASPAEQDRWRQSLPHRPEAAGRVTLLEATPDARGRPALPPLLQELARRGVNELHVEAGAELAGALIEAGLVDEYLFYLAPSLLGPGRPLAALGPYERLEQARLLRWQSVSPVGDDLRLIARPADQDLSWLAS</sequence>
<feature type="binding site" evidence="14">
    <location>
        <position position="198"/>
    </location>
    <ligand>
        <name>substrate</name>
    </ligand>
</feature>
<keyword evidence="8 12" id="KW-0862">Zinc</keyword>
<dbReference type="InterPro" id="IPR002125">
    <property type="entry name" value="CMP_dCMP_dom"/>
</dbReference>
<keyword evidence="18" id="KW-1185">Reference proteome</keyword>
<dbReference type="Proteomes" id="UP000247811">
    <property type="component" value="Unassembled WGS sequence"/>
</dbReference>
<dbReference type="NCBIfam" id="TIGR00326">
    <property type="entry name" value="eubact_ribD"/>
    <property type="match status" value="1"/>
</dbReference>
<dbReference type="Pfam" id="PF01872">
    <property type="entry name" value="RibD_C"/>
    <property type="match status" value="1"/>
</dbReference>
<dbReference type="UniPathway" id="UPA00275">
    <property type="reaction ID" value="UER00401"/>
</dbReference>
<keyword evidence="10 12" id="KW-0560">Oxidoreductase</keyword>
<feature type="binding site" evidence="14">
    <location>
        <begin position="316"/>
        <end position="322"/>
    </location>
    <ligand>
        <name>NADP(+)</name>
        <dbReference type="ChEBI" id="CHEBI:58349"/>
    </ligand>
</feature>
<feature type="binding site" evidence="14">
    <location>
        <position position="182"/>
    </location>
    <ligand>
        <name>substrate</name>
    </ligand>
</feature>
<feature type="binding site" evidence="14">
    <location>
        <position position="221"/>
    </location>
    <ligand>
        <name>NADP(+)</name>
        <dbReference type="ChEBI" id="CHEBI:58349"/>
    </ligand>
</feature>
<dbReference type="GO" id="GO:0009231">
    <property type="term" value="P:riboflavin biosynthetic process"/>
    <property type="evidence" value="ECO:0007669"/>
    <property type="project" value="UniProtKB-UniPathway"/>
</dbReference>
<dbReference type="GO" id="GO:0008270">
    <property type="term" value="F:zinc ion binding"/>
    <property type="evidence" value="ECO:0007669"/>
    <property type="project" value="InterPro"/>
</dbReference>
<evidence type="ECO:0000256" key="10">
    <source>
        <dbReference type="ARBA" id="ARBA00023002"/>
    </source>
</evidence>
<dbReference type="InterPro" id="IPR002734">
    <property type="entry name" value="RibDG_C"/>
</dbReference>
<comment type="caution">
    <text evidence="17">The sequence shown here is derived from an EMBL/GenBank/DDBJ whole genome shotgun (WGS) entry which is preliminary data.</text>
</comment>
<dbReference type="CDD" id="cd01284">
    <property type="entry name" value="Riboflavin_deaminase-reductase"/>
    <property type="match status" value="1"/>
</dbReference>
<feature type="binding site" evidence="14">
    <location>
        <position position="236"/>
    </location>
    <ligand>
        <name>NADP(+)</name>
        <dbReference type="ChEBI" id="CHEBI:58349"/>
    </ligand>
</feature>
<dbReference type="Gene3D" id="3.40.430.10">
    <property type="entry name" value="Dihydrofolate Reductase, subunit A"/>
    <property type="match status" value="1"/>
</dbReference>
<organism evidence="17 18">
    <name type="scientific">Sphaerotilus hippei</name>
    <dbReference type="NCBI Taxonomy" id="744406"/>
    <lineage>
        <taxon>Bacteria</taxon>
        <taxon>Pseudomonadati</taxon>
        <taxon>Pseudomonadota</taxon>
        <taxon>Betaproteobacteria</taxon>
        <taxon>Burkholderiales</taxon>
        <taxon>Sphaerotilaceae</taxon>
        <taxon>Sphaerotilus</taxon>
    </lineage>
</organism>
<accession>A0A318H425</accession>
<comment type="function">
    <text evidence="1 12">Converts 2,5-diamino-6-(ribosylamino)-4(3h)-pyrimidinone 5'-phosphate into 5-amino-6-(ribosylamino)-2,4(1h,3h)-pyrimidinedione 5'-phosphate.</text>
</comment>
<dbReference type="SUPFAM" id="SSF53927">
    <property type="entry name" value="Cytidine deaminase-like"/>
    <property type="match status" value="1"/>
</dbReference>
<feature type="binding site" evidence="14">
    <location>
        <position position="214"/>
    </location>
    <ligand>
        <name>NADP(+)</name>
        <dbReference type="ChEBI" id="CHEBI:58349"/>
    </ligand>
</feature>
<dbReference type="InterPro" id="IPR016192">
    <property type="entry name" value="APOBEC/CMP_deaminase_Zn-bd"/>
</dbReference>
<dbReference type="PROSITE" id="PS00903">
    <property type="entry name" value="CYT_DCMP_DEAMINASES_1"/>
    <property type="match status" value="1"/>
</dbReference>
<protein>
    <recommendedName>
        <fullName evidence="12">Riboflavin biosynthesis protein RibD</fullName>
    </recommendedName>
    <domain>
        <recommendedName>
            <fullName evidence="12">Diaminohydroxyphosphoribosylaminopyrimidine deaminase</fullName>
            <shortName evidence="12">DRAP deaminase</shortName>
            <ecNumber evidence="12">3.5.4.26</ecNumber>
        </recommendedName>
        <alternativeName>
            <fullName evidence="12">Riboflavin-specific deaminase</fullName>
        </alternativeName>
    </domain>
    <domain>
        <recommendedName>
            <fullName evidence="12">5-amino-6-(5-phosphoribosylamino)uracil reductase</fullName>
            <ecNumber evidence="12">1.1.1.193</ecNumber>
        </recommendedName>
        <alternativeName>
            <fullName evidence="12">HTP reductase</fullName>
        </alternativeName>
    </domain>
</protein>
<keyword evidence="7 12" id="KW-0479">Metal-binding</keyword>
<dbReference type="InterPro" id="IPR011549">
    <property type="entry name" value="RibD_C"/>
</dbReference>
<dbReference type="EC" id="1.1.1.193" evidence="12"/>
<feature type="binding site" evidence="15">
    <location>
        <position position="98"/>
    </location>
    <ligand>
        <name>Zn(2+)</name>
        <dbReference type="ChEBI" id="CHEBI:29105"/>
        <note>catalytic</note>
    </ligand>
</feature>
<dbReference type="GO" id="GO:0008835">
    <property type="term" value="F:diaminohydroxyphosphoribosylaminopyrimidine deaminase activity"/>
    <property type="evidence" value="ECO:0007669"/>
    <property type="project" value="UniProtKB-EC"/>
</dbReference>
<dbReference type="PIRSF" id="PIRSF006769">
    <property type="entry name" value="RibD"/>
    <property type="match status" value="1"/>
</dbReference>
<feature type="binding site" evidence="14">
    <location>
        <position position="184"/>
    </location>
    <ligand>
        <name>NADP(+)</name>
        <dbReference type="ChEBI" id="CHEBI:58349"/>
    </ligand>
</feature>
<evidence type="ECO:0000256" key="14">
    <source>
        <dbReference type="PIRSR" id="PIRSR006769-2"/>
    </source>
</evidence>
<evidence type="ECO:0000256" key="1">
    <source>
        <dbReference type="ARBA" id="ARBA00002151"/>
    </source>
</evidence>
<evidence type="ECO:0000256" key="4">
    <source>
        <dbReference type="ARBA" id="ARBA00005259"/>
    </source>
</evidence>
<feature type="binding site" evidence="14">
    <location>
        <position position="218"/>
    </location>
    <ligand>
        <name>substrate</name>
    </ligand>
</feature>
<dbReference type="InterPro" id="IPR004794">
    <property type="entry name" value="Eubact_RibD"/>
</dbReference>
<evidence type="ECO:0000256" key="13">
    <source>
        <dbReference type="PIRSR" id="PIRSR006769-1"/>
    </source>
</evidence>
<feature type="domain" description="CMP/dCMP-type deaminase" evidence="16">
    <location>
        <begin position="11"/>
        <end position="137"/>
    </location>
</feature>
<comment type="similarity">
    <text evidence="5 12">In the C-terminal section; belongs to the HTP reductase family.</text>
</comment>
<gene>
    <name evidence="17" type="ORF">C7444_10229</name>
</gene>
<feature type="binding site" evidence="14">
    <location>
        <position position="168"/>
    </location>
    <ligand>
        <name>NADP(+)</name>
        <dbReference type="ChEBI" id="CHEBI:58349"/>
    </ligand>
</feature>
<dbReference type="RefSeq" id="WP_110399202.1">
    <property type="nucleotide sequence ID" value="NZ_QJJS01000002.1"/>
</dbReference>
<keyword evidence="11" id="KW-0511">Multifunctional enzyme</keyword>
<dbReference type="InterPro" id="IPR024072">
    <property type="entry name" value="DHFR-like_dom_sf"/>
</dbReference>
<dbReference type="PROSITE" id="PS51747">
    <property type="entry name" value="CYT_DCMP_DEAMINASES_2"/>
    <property type="match status" value="1"/>
</dbReference>
<name>A0A318H425_9BURK</name>
<dbReference type="Pfam" id="PF00383">
    <property type="entry name" value="dCMP_cyt_deam_1"/>
    <property type="match status" value="1"/>
</dbReference>
<dbReference type="NCBIfam" id="TIGR00227">
    <property type="entry name" value="ribD_Cterm"/>
    <property type="match status" value="1"/>
</dbReference>
<comment type="cofactor">
    <cofactor evidence="12 15">
        <name>Zn(2+)</name>
        <dbReference type="ChEBI" id="CHEBI:29105"/>
    </cofactor>
    <text evidence="12 15">Binds 1 zinc ion.</text>
</comment>
<evidence type="ECO:0000256" key="5">
    <source>
        <dbReference type="ARBA" id="ARBA00007417"/>
    </source>
</evidence>
<proteinExistence type="inferred from homology"/>
<dbReference type="AlphaFoldDB" id="A0A318H425"/>
<comment type="catalytic activity">
    <reaction evidence="12">
        <text>5-amino-6-(5-phospho-D-ribitylamino)uracil + NADP(+) = 5-amino-6-(5-phospho-D-ribosylamino)uracil + NADPH + H(+)</text>
        <dbReference type="Rhea" id="RHEA:17845"/>
        <dbReference type="ChEBI" id="CHEBI:15378"/>
        <dbReference type="ChEBI" id="CHEBI:57783"/>
        <dbReference type="ChEBI" id="CHEBI:58349"/>
        <dbReference type="ChEBI" id="CHEBI:58421"/>
        <dbReference type="ChEBI" id="CHEBI:58453"/>
        <dbReference type="EC" id="1.1.1.193"/>
    </reaction>
</comment>
<comment type="pathway">
    <text evidence="2 12">Cofactor biosynthesis; riboflavin biosynthesis; 5-amino-6-(D-ribitylamino)uracil from GTP: step 2/4.</text>
</comment>
<feature type="active site" description="Proton donor" evidence="13">
    <location>
        <position position="63"/>
    </location>
</feature>
<feature type="binding site" evidence="15">
    <location>
        <position position="61"/>
    </location>
    <ligand>
        <name>Zn(2+)</name>
        <dbReference type="ChEBI" id="CHEBI:29105"/>
        <note>catalytic</note>
    </ligand>
</feature>
<comment type="pathway">
    <text evidence="3 12">Cofactor biosynthesis; riboflavin biosynthesis; 5-amino-6-(D-ribitylamino)uracil from GTP: step 3/4.</text>
</comment>
<evidence type="ECO:0000256" key="8">
    <source>
        <dbReference type="ARBA" id="ARBA00022833"/>
    </source>
</evidence>
<evidence type="ECO:0000313" key="17">
    <source>
        <dbReference type="EMBL" id="PXW98553.1"/>
    </source>
</evidence>
<dbReference type="EC" id="3.5.4.26" evidence="12"/>